<organism evidence="2 3">
    <name type="scientific">Parablautia intestinalis</name>
    <dbReference type="NCBI Taxonomy" id="2320100"/>
    <lineage>
        <taxon>Bacteria</taxon>
        <taxon>Bacillati</taxon>
        <taxon>Bacillota</taxon>
        <taxon>Clostridia</taxon>
        <taxon>Lachnospirales</taxon>
        <taxon>Lachnospiraceae</taxon>
        <taxon>Parablautia</taxon>
    </lineage>
</organism>
<name>A0A3A9AXU6_9FIRM</name>
<dbReference type="EMBL" id="RAYQ01000005">
    <property type="protein sequence ID" value="RKI92391.1"/>
    <property type="molecule type" value="Genomic_DNA"/>
</dbReference>
<proteinExistence type="predicted"/>
<protein>
    <submittedName>
        <fullName evidence="2">Spore maturation protein CgeB</fullName>
    </submittedName>
</protein>
<gene>
    <name evidence="2" type="ORF">D7V94_06860</name>
</gene>
<dbReference type="AlphaFoldDB" id="A0A3A9AXU6"/>
<evidence type="ECO:0000313" key="2">
    <source>
        <dbReference type="EMBL" id="RKI92391.1"/>
    </source>
</evidence>
<dbReference type="OrthoDB" id="7019976at2"/>
<accession>A0A3A9AXU6</accession>
<reference evidence="2 3" key="1">
    <citation type="submission" date="2018-09" db="EMBL/GenBank/DDBJ databases">
        <title>Murine metabolic-syndrome-specific gut microbial biobank.</title>
        <authorList>
            <person name="Liu C."/>
        </authorList>
    </citation>
    <scope>NUCLEOTIDE SEQUENCE [LARGE SCALE GENOMIC DNA]</scope>
    <source>
        <strain evidence="2 3">0.1xD8-82</strain>
    </source>
</reference>
<dbReference type="InterPro" id="IPR055259">
    <property type="entry name" value="YkvP/CgeB_Glyco_trans-like"/>
</dbReference>
<keyword evidence="3" id="KW-1185">Reference proteome</keyword>
<evidence type="ECO:0000313" key="3">
    <source>
        <dbReference type="Proteomes" id="UP000280696"/>
    </source>
</evidence>
<evidence type="ECO:0000259" key="1">
    <source>
        <dbReference type="Pfam" id="PF13524"/>
    </source>
</evidence>
<dbReference type="Proteomes" id="UP000280696">
    <property type="component" value="Unassembled WGS sequence"/>
</dbReference>
<dbReference type="Pfam" id="PF13524">
    <property type="entry name" value="Glyco_trans_1_2"/>
    <property type="match status" value="1"/>
</dbReference>
<sequence length="390" mass="44568">MEILFYRYGSVCEPDIIHAFRQTGLTVLEDTTEITNKFISDADRLLSVEQTIRRKHPLFLFSINFYPVIADICHIYRTPYLCWTVDCPVPELFSSSIRHDTNRIFLFDQAQYRTFAPYNPEHIYHLPLASAAERFDRVVHSVSGSDQAAFSCNISFVGSLYNEKNPLHALSGLSAYSKGFIQGLIESSLKVYGYNPVEEALADNIIADIKENDAKFFSLKNPVANPDRYVAAHSYIGMEIAQTERIRTLNQLAMHFPVDLFTLSDTSELKNVRTHTGVHTLTEMPKIFHLSKINLNMTIKPIQTGLPLRIFDILGCGGFLMTNYQSELCDYFEIGVDLEAYTCMEELVEKCAYYLSHDRQRAQIAQKGYEKVCSLHTYPHRIHTMIASII</sequence>
<comment type="caution">
    <text evidence="2">The sequence shown here is derived from an EMBL/GenBank/DDBJ whole genome shotgun (WGS) entry which is preliminary data.</text>
</comment>
<dbReference type="RefSeq" id="WP_120468126.1">
    <property type="nucleotide sequence ID" value="NZ_RAYQ01000005.1"/>
</dbReference>
<feature type="domain" description="Spore protein YkvP/CgeB glycosyl transferase-like" evidence="1">
    <location>
        <begin position="271"/>
        <end position="386"/>
    </location>
</feature>